<proteinExistence type="predicted"/>
<dbReference type="EMBL" id="CM042889">
    <property type="protein sequence ID" value="KAI4321437.1"/>
    <property type="molecule type" value="Genomic_DNA"/>
</dbReference>
<sequence>MAWRIGSRACWDVLGCRGESLAAFAGRLMGVQWFELDSGRHASVIPSAESPKNNQWCMGSSDARVAARGQGSFDVFEELKQRFLCFKNKKFLKEVDHFRNLTAAQSPKCMVIACVDSRVCPSNVLGFQPGEAFMVRNVANLVPPVKVRSTETSAALEFAVKVLKVENILVIGHSRCAGIEALMRMDGENPRDYIERWVINGSAAKQRTVAAASHLSFEQQCRCCETESVNQSLRNLLSYPWIEDRARRGSLSLVGGYYDFAECTFEKWRVGVDEDGGEEYVTRDHELWF</sequence>
<comment type="caution">
    <text evidence="1">The sequence shown here is derived from an EMBL/GenBank/DDBJ whole genome shotgun (WGS) entry which is preliminary data.</text>
</comment>
<dbReference type="Proteomes" id="UP001057402">
    <property type="component" value="Chromosome 10"/>
</dbReference>
<evidence type="ECO:0000313" key="2">
    <source>
        <dbReference type="Proteomes" id="UP001057402"/>
    </source>
</evidence>
<name>A0ACB9MD41_9MYRT</name>
<reference evidence="2" key="1">
    <citation type="journal article" date="2023" name="Front. Plant Sci.">
        <title>Chromosomal-level genome assembly of Melastoma candidum provides insights into trichome evolution.</title>
        <authorList>
            <person name="Zhong Y."/>
            <person name="Wu W."/>
            <person name="Sun C."/>
            <person name="Zou P."/>
            <person name="Liu Y."/>
            <person name="Dai S."/>
            <person name="Zhou R."/>
        </authorList>
    </citation>
    <scope>NUCLEOTIDE SEQUENCE [LARGE SCALE GENOMIC DNA]</scope>
</reference>
<keyword evidence="2" id="KW-1185">Reference proteome</keyword>
<gene>
    <name evidence="1" type="ORF">MLD38_034818</name>
</gene>
<evidence type="ECO:0000313" key="1">
    <source>
        <dbReference type="EMBL" id="KAI4321437.1"/>
    </source>
</evidence>
<protein>
    <submittedName>
        <fullName evidence="1">Uncharacterized protein</fullName>
    </submittedName>
</protein>
<organism evidence="1 2">
    <name type="scientific">Melastoma candidum</name>
    <dbReference type="NCBI Taxonomy" id="119954"/>
    <lineage>
        <taxon>Eukaryota</taxon>
        <taxon>Viridiplantae</taxon>
        <taxon>Streptophyta</taxon>
        <taxon>Embryophyta</taxon>
        <taxon>Tracheophyta</taxon>
        <taxon>Spermatophyta</taxon>
        <taxon>Magnoliopsida</taxon>
        <taxon>eudicotyledons</taxon>
        <taxon>Gunneridae</taxon>
        <taxon>Pentapetalae</taxon>
        <taxon>rosids</taxon>
        <taxon>malvids</taxon>
        <taxon>Myrtales</taxon>
        <taxon>Melastomataceae</taxon>
        <taxon>Melastomatoideae</taxon>
        <taxon>Melastomateae</taxon>
        <taxon>Melastoma</taxon>
    </lineage>
</organism>
<accession>A0ACB9MD41</accession>